<comment type="pathway">
    <text evidence="1">Cofactor biosynthesis; molybdopterin biosynthesis.</text>
</comment>
<dbReference type="InterPro" id="IPR008284">
    <property type="entry name" value="MoCF_biosynth_CS"/>
</dbReference>
<dbReference type="Pfam" id="PF12727">
    <property type="entry name" value="PBP_like"/>
    <property type="match status" value="1"/>
</dbReference>
<accession>A8M9Q6</accession>
<dbReference type="InterPro" id="IPR036425">
    <property type="entry name" value="MoaB/Mog-like_dom_sf"/>
</dbReference>
<sequence length="655" mass="71359">MPKRVIFHELKTPEEALAVISGFIKRSEVEYVNLEDSYMRVLAEDVYAKVDVPPFDRATMDGYALRAEDTFGADELHPVKLRLSNLSINAGDSNLPLVEKGSAVEIATGAPLPPGSNAVVPVEYTKVDDGTLTIYRSVTPMDNVMSAGSDIMMGELILRRCTLIKEREVGVLAAVGIDKVPVFKRPRVAIISSGNELVKPGSLLSMGKIYDINTYTIAHGVREAGGEPLLMGIVKDDEAEMEGIIRDALSKADLVLLSGGTSAGALDISYRVLDRIGPPGVIVHGLNVKPGKPTVVAVSKEGKLVVGLPGYPSSALMIFNIIVKPILAKMQCLSLTQPVIRAQMAIRVEGARGRRGLNPVSLVETESGVKAYPLPAESGAITTLAYAEGYIEIPENREFLEEGEWVNVRLFTHQYKPANLYIMGSHDVALDSSLIPLLPDWITAKVINIGSLEGLKAAIRGEADVAGIHLIDEETGEYNEPFVRKYGEGKVRLVAGYMREQGIILPKGNPRGISSFEDLIRLKLRIVNRNKGAGTRFLFDKLLKEYALRNGVSFEELAKSIPGYYHEARTHTAVAAAIAQGRAEAGVGIRAAAEMYGLDFIPLAWERYDFAVPLSKLSKDSVRVFISVLKDEEFKRRLSSIPGYKTLSNTGEFII</sequence>
<dbReference type="FunFam" id="3.40.190.10:FF:000566">
    <property type="entry name" value="Molybdenum cofactor biosynthesis protein"/>
    <property type="match status" value="1"/>
</dbReference>
<name>A8M9Q6_CALMQ</name>
<dbReference type="RefSeq" id="WP_012185157.1">
    <property type="nucleotide sequence ID" value="NC_009954.1"/>
</dbReference>
<dbReference type="NCBIfam" id="TIGR00177">
    <property type="entry name" value="molyb_syn"/>
    <property type="match status" value="1"/>
</dbReference>
<dbReference type="Pfam" id="PF00994">
    <property type="entry name" value="MoCF_biosynth"/>
    <property type="match status" value="1"/>
</dbReference>
<proteinExistence type="predicted"/>
<dbReference type="InterPro" id="IPR001453">
    <property type="entry name" value="MoaB/Mog_dom"/>
</dbReference>
<dbReference type="CDD" id="cd00887">
    <property type="entry name" value="MoeA"/>
    <property type="match status" value="1"/>
</dbReference>
<feature type="domain" description="MoaB/Mog" evidence="3">
    <location>
        <begin position="189"/>
        <end position="329"/>
    </location>
</feature>
<protein>
    <submittedName>
        <fullName evidence="4">Molybdenum cofactor synthesis domain</fullName>
    </submittedName>
</protein>
<dbReference type="GO" id="GO:0061599">
    <property type="term" value="F:molybdopterin molybdotransferase activity"/>
    <property type="evidence" value="ECO:0007669"/>
    <property type="project" value="TreeGrafter"/>
</dbReference>
<reference evidence="4 5" key="1">
    <citation type="submission" date="2007-10" db="EMBL/GenBank/DDBJ databases">
        <title>Complete sequence of Caldivirga maquilingensis IC-167.</title>
        <authorList>
            <consortium name="US DOE Joint Genome Institute"/>
            <person name="Copeland A."/>
            <person name="Lucas S."/>
            <person name="Lapidus A."/>
            <person name="Barry K."/>
            <person name="Glavina del Rio T."/>
            <person name="Dalin E."/>
            <person name="Tice H."/>
            <person name="Pitluck S."/>
            <person name="Saunders E."/>
            <person name="Brettin T."/>
            <person name="Bruce D."/>
            <person name="Detter J.C."/>
            <person name="Han C."/>
            <person name="Schmutz J."/>
            <person name="Larimer F."/>
            <person name="Land M."/>
            <person name="Hauser L."/>
            <person name="Kyrpides N."/>
            <person name="Ivanova N."/>
            <person name="Biddle J.F."/>
            <person name="Zhang Z."/>
            <person name="Fitz-Gibbon S.T."/>
            <person name="Lowe T.M."/>
            <person name="Saltikov C."/>
            <person name="House C.H."/>
            <person name="Richardson P."/>
        </authorList>
    </citation>
    <scope>NUCLEOTIDE SEQUENCE [LARGE SCALE GENOMIC DNA]</scope>
    <source>
        <strain evidence="5">ATCC 700844 / DSM 13496 / JCM 10307 / IC-167</strain>
    </source>
</reference>
<dbReference type="InterPro" id="IPR038987">
    <property type="entry name" value="MoeA-like"/>
</dbReference>
<dbReference type="Gene3D" id="3.40.190.10">
    <property type="entry name" value="Periplasmic binding protein-like II"/>
    <property type="match status" value="1"/>
</dbReference>
<keyword evidence="2" id="KW-0501">Molybdenum cofactor biosynthesis</keyword>
<organism evidence="4 5">
    <name type="scientific">Caldivirga maquilingensis (strain ATCC 700844 / DSM 13496 / JCM 10307 / IC-167)</name>
    <dbReference type="NCBI Taxonomy" id="397948"/>
    <lineage>
        <taxon>Archaea</taxon>
        <taxon>Thermoproteota</taxon>
        <taxon>Thermoprotei</taxon>
        <taxon>Thermoproteales</taxon>
        <taxon>Thermoproteaceae</taxon>
        <taxon>Caldivirga</taxon>
    </lineage>
</organism>
<dbReference type="InterPro" id="IPR036135">
    <property type="entry name" value="MoeA_linker/N_sf"/>
</dbReference>
<dbReference type="SUPFAM" id="SSF63882">
    <property type="entry name" value="MoeA N-terminal region -like"/>
    <property type="match status" value="1"/>
</dbReference>
<dbReference type="Gene3D" id="2.170.190.11">
    <property type="entry name" value="Molybdopterin biosynthesis moea protein, domain 3"/>
    <property type="match status" value="1"/>
</dbReference>
<evidence type="ECO:0000313" key="4">
    <source>
        <dbReference type="EMBL" id="ABW00937.1"/>
    </source>
</evidence>
<dbReference type="HOGENOM" id="CLU_010186_3_0_2"/>
<gene>
    <name evidence="4" type="ordered locus">Cmaq_0083</name>
</gene>
<dbReference type="GO" id="GO:0005737">
    <property type="term" value="C:cytoplasm"/>
    <property type="evidence" value="ECO:0007669"/>
    <property type="project" value="TreeGrafter"/>
</dbReference>
<keyword evidence="5" id="KW-1185">Reference proteome</keyword>
<dbReference type="PANTHER" id="PTHR10192:SF5">
    <property type="entry name" value="GEPHYRIN"/>
    <property type="match status" value="1"/>
</dbReference>
<dbReference type="AlphaFoldDB" id="A8M9Q6"/>
<dbReference type="GO" id="GO:0006777">
    <property type="term" value="P:Mo-molybdopterin cofactor biosynthetic process"/>
    <property type="evidence" value="ECO:0007669"/>
    <property type="project" value="UniProtKB-KW"/>
</dbReference>
<dbReference type="InterPro" id="IPR005111">
    <property type="entry name" value="MoeA_C_domain_IV"/>
</dbReference>
<dbReference type="UniPathway" id="UPA00344"/>
<dbReference type="OrthoDB" id="31371at2157"/>
<dbReference type="SUPFAM" id="SSF63867">
    <property type="entry name" value="MoeA C-terminal domain-like"/>
    <property type="match status" value="1"/>
</dbReference>
<dbReference type="Pfam" id="PF03453">
    <property type="entry name" value="MoeA_N"/>
    <property type="match status" value="1"/>
</dbReference>
<dbReference type="EMBL" id="CP000852">
    <property type="protein sequence ID" value="ABW00937.1"/>
    <property type="molecule type" value="Genomic_DNA"/>
</dbReference>
<dbReference type="NCBIfam" id="NF045515">
    <property type="entry name" value="Glp_gephyrin"/>
    <property type="match status" value="1"/>
</dbReference>
<evidence type="ECO:0000256" key="1">
    <source>
        <dbReference type="ARBA" id="ARBA00005046"/>
    </source>
</evidence>
<dbReference type="InterPro" id="IPR024370">
    <property type="entry name" value="PBP_domain"/>
</dbReference>
<evidence type="ECO:0000259" key="3">
    <source>
        <dbReference type="SMART" id="SM00852"/>
    </source>
</evidence>
<dbReference type="SUPFAM" id="SSF53218">
    <property type="entry name" value="Molybdenum cofactor biosynthesis proteins"/>
    <property type="match status" value="1"/>
</dbReference>
<dbReference type="GeneID" id="5708989"/>
<dbReference type="Gene3D" id="3.40.980.10">
    <property type="entry name" value="MoaB/Mog-like domain"/>
    <property type="match status" value="1"/>
</dbReference>
<evidence type="ECO:0000256" key="2">
    <source>
        <dbReference type="ARBA" id="ARBA00023150"/>
    </source>
</evidence>
<dbReference type="KEGG" id="cma:Cmaq_0083"/>
<dbReference type="SMART" id="SM00852">
    <property type="entry name" value="MoCF_biosynth"/>
    <property type="match status" value="1"/>
</dbReference>
<dbReference type="STRING" id="397948.Cmaq_0083"/>
<dbReference type="Pfam" id="PF03454">
    <property type="entry name" value="MoeA_C"/>
    <property type="match status" value="1"/>
</dbReference>
<dbReference type="SUPFAM" id="SSF53850">
    <property type="entry name" value="Periplasmic binding protein-like II"/>
    <property type="match status" value="1"/>
</dbReference>
<dbReference type="eggNOG" id="arCOG00217">
    <property type="taxonomic scope" value="Archaea"/>
</dbReference>
<dbReference type="Proteomes" id="UP000001137">
    <property type="component" value="Chromosome"/>
</dbReference>
<dbReference type="Gene3D" id="2.40.340.10">
    <property type="entry name" value="MoeA, C-terminal, domain IV"/>
    <property type="match status" value="1"/>
</dbReference>
<dbReference type="NCBIfam" id="NF011068">
    <property type="entry name" value="PRK14498.1"/>
    <property type="match status" value="1"/>
</dbReference>
<dbReference type="PROSITE" id="PS01079">
    <property type="entry name" value="MOCF_BIOSYNTHESIS_2"/>
    <property type="match status" value="1"/>
</dbReference>
<evidence type="ECO:0000313" key="5">
    <source>
        <dbReference type="Proteomes" id="UP000001137"/>
    </source>
</evidence>
<dbReference type="InterPro" id="IPR005110">
    <property type="entry name" value="MoeA_linker/N"/>
</dbReference>
<dbReference type="Gene3D" id="3.90.105.10">
    <property type="entry name" value="Molybdopterin biosynthesis moea protein, domain 2"/>
    <property type="match status" value="1"/>
</dbReference>
<dbReference type="InterPro" id="IPR036688">
    <property type="entry name" value="MoeA_C_domain_IV_sf"/>
</dbReference>
<dbReference type="PANTHER" id="PTHR10192">
    <property type="entry name" value="MOLYBDOPTERIN BIOSYNTHESIS PROTEIN"/>
    <property type="match status" value="1"/>
</dbReference>